<feature type="domain" description="SANT" evidence="6">
    <location>
        <begin position="72"/>
        <end position="124"/>
    </location>
</feature>
<keyword evidence="3" id="KW-0804">Transcription</keyword>
<gene>
    <name evidence="8" type="ORF">CKAN_01964400</name>
</gene>
<dbReference type="SMART" id="SM00717">
    <property type="entry name" value="SANT"/>
    <property type="match status" value="1"/>
</dbReference>
<evidence type="ECO:0000313" key="8">
    <source>
        <dbReference type="EMBL" id="RWR90546.1"/>
    </source>
</evidence>
<dbReference type="GO" id="GO:0003700">
    <property type="term" value="F:DNA-binding transcription factor activity"/>
    <property type="evidence" value="ECO:0007669"/>
    <property type="project" value="InterPro"/>
</dbReference>
<comment type="subcellular location">
    <subcellularLocation>
        <location evidence="1">Nucleus</location>
    </subcellularLocation>
</comment>
<dbReference type="InterPro" id="IPR017930">
    <property type="entry name" value="Myb_dom"/>
</dbReference>
<organism evidence="8 9">
    <name type="scientific">Cinnamomum micranthum f. kanehirae</name>
    <dbReference type="NCBI Taxonomy" id="337451"/>
    <lineage>
        <taxon>Eukaryota</taxon>
        <taxon>Viridiplantae</taxon>
        <taxon>Streptophyta</taxon>
        <taxon>Embryophyta</taxon>
        <taxon>Tracheophyta</taxon>
        <taxon>Spermatophyta</taxon>
        <taxon>Magnoliopsida</taxon>
        <taxon>Magnoliidae</taxon>
        <taxon>Laurales</taxon>
        <taxon>Lauraceae</taxon>
        <taxon>Cinnamomum</taxon>
    </lineage>
</organism>
<dbReference type="InterPro" id="IPR017884">
    <property type="entry name" value="SANT_dom"/>
</dbReference>
<dbReference type="InterPro" id="IPR009057">
    <property type="entry name" value="Homeodomain-like_sf"/>
</dbReference>
<feature type="domain" description="HTH myb-type" evidence="7">
    <location>
        <begin position="74"/>
        <end position="124"/>
    </location>
</feature>
<dbReference type="PANTHER" id="PTHR43952:SF75">
    <property type="entry name" value="PROTEIN RADIALIS-LIKE 6"/>
    <property type="match status" value="1"/>
</dbReference>
<evidence type="ECO:0000259" key="7">
    <source>
        <dbReference type="PROSITE" id="PS51294"/>
    </source>
</evidence>
<keyword evidence="4" id="KW-0539">Nucleus</keyword>
<dbReference type="InterPro" id="IPR044636">
    <property type="entry name" value="RADIALIS-like"/>
</dbReference>
<dbReference type="FunFam" id="1.10.10.60:FF:000154">
    <property type="entry name" value="Transcription factor SRM1"/>
    <property type="match status" value="1"/>
</dbReference>
<evidence type="ECO:0000256" key="2">
    <source>
        <dbReference type="ARBA" id="ARBA00023015"/>
    </source>
</evidence>
<dbReference type="InterPro" id="IPR001005">
    <property type="entry name" value="SANT/Myb"/>
</dbReference>
<dbReference type="SUPFAM" id="SSF46689">
    <property type="entry name" value="Homeodomain-like"/>
    <property type="match status" value="1"/>
</dbReference>
<dbReference type="GO" id="GO:0005634">
    <property type="term" value="C:nucleus"/>
    <property type="evidence" value="ECO:0007669"/>
    <property type="project" value="UniProtKB-SubCell"/>
</dbReference>
<dbReference type="CDD" id="cd00167">
    <property type="entry name" value="SANT"/>
    <property type="match status" value="1"/>
</dbReference>
<protein>
    <submittedName>
        <fullName evidence="8">Transcription factor</fullName>
    </submittedName>
</protein>
<name>A0A3S3P0P3_9MAGN</name>
<reference evidence="8 9" key="1">
    <citation type="journal article" date="2019" name="Nat. Plants">
        <title>Stout camphor tree genome fills gaps in understanding of flowering plant genome evolution.</title>
        <authorList>
            <person name="Chaw S.M."/>
            <person name="Liu Y.C."/>
            <person name="Wu Y.W."/>
            <person name="Wang H.Y."/>
            <person name="Lin C.I."/>
            <person name="Wu C.S."/>
            <person name="Ke H.M."/>
            <person name="Chang L.Y."/>
            <person name="Hsu C.Y."/>
            <person name="Yang H.T."/>
            <person name="Sudianto E."/>
            <person name="Hsu M.H."/>
            <person name="Wu K.P."/>
            <person name="Wang L.N."/>
            <person name="Leebens-Mack J.H."/>
            <person name="Tsai I.J."/>
        </authorList>
    </citation>
    <scope>NUCLEOTIDE SEQUENCE [LARGE SCALE GENOMIC DNA]</scope>
    <source>
        <strain evidence="9">cv. Chaw 1501</strain>
        <tissue evidence="8">Young leaves</tissue>
    </source>
</reference>
<dbReference type="STRING" id="337451.A0A3S3P0P3"/>
<evidence type="ECO:0000259" key="6">
    <source>
        <dbReference type="PROSITE" id="PS51293"/>
    </source>
</evidence>
<accession>A0A3S3P0P3</accession>
<feature type="domain" description="Myb-like" evidence="5">
    <location>
        <begin position="74"/>
        <end position="120"/>
    </location>
</feature>
<dbReference type="EMBL" id="QPKB01000008">
    <property type="protein sequence ID" value="RWR90546.1"/>
    <property type="molecule type" value="Genomic_DNA"/>
</dbReference>
<dbReference type="PROSITE" id="PS51294">
    <property type="entry name" value="HTH_MYB"/>
    <property type="match status" value="1"/>
</dbReference>
<dbReference type="Gene3D" id="1.10.10.60">
    <property type="entry name" value="Homeodomain-like"/>
    <property type="match status" value="1"/>
</dbReference>
<dbReference type="AlphaFoldDB" id="A0A3S3P0P3"/>
<dbReference type="PANTHER" id="PTHR43952">
    <property type="entry name" value="MYB FAMILY TRANSCRIPTION FACTOR-RELATED"/>
    <property type="match status" value="1"/>
</dbReference>
<keyword evidence="9" id="KW-1185">Reference proteome</keyword>
<proteinExistence type="predicted"/>
<dbReference type="PROSITE" id="PS50090">
    <property type="entry name" value="MYB_LIKE"/>
    <property type="match status" value="1"/>
</dbReference>
<evidence type="ECO:0000256" key="1">
    <source>
        <dbReference type="ARBA" id="ARBA00004123"/>
    </source>
</evidence>
<evidence type="ECO:0000313" key="9">
    <source>
        <dbReference type="Proteomes" id="UP000283530"/>
    </source>
</evidence>
<evidence type="ECO:0000259" key="5">
    <source>
        <dbReference type="PROSITE" id="PS50090"/>
    </source>
</evidence>
<dbReference type="PROSITE" id="PS51293">
    <property type="entry name" value="SANT"/>
    <property type="match status" value="1"/>
</dbReference>
<evidence type="ECO:0000256" key="4">
    <source>
        <dbReference type="ARBA" id="ARBA00023242"/>
    </source>
</evidence>
<comment type="caution">
    <text evidence="8">The sequence shown here is derived from an EMBL/GenBank/DDBJ whole genome shotgun (WGS) entry which is preliminary data.</text>
</comment>
<evidence type="ECO:0000256" key="3">
    <source>
        <dbReference type="ARBA" id="ARBA00023163"/>
    </source>
</evidence>
<dbReference type="OrthoDB" id="1912139at2759"/>
<dbReference type="Proteomes" id="UP000283530">
    <property type="component" value="Unassembled WGS sequence"/>
</dbReference>
<keyword evidence="2" id="KW-0805">Transcription regulation</keyword>
<dbReference type="Pfam" id="PF00249">
    <property type="entry name" value="Myb_DNA-binding"/>
    <property type="match status" value="1"/>
</dbReference>
<sequence length="135" mass="15580">MPSWWRALLLTHSARDQRPAMGEHKIDSVLVVWNMVEDAIGAQYKGYYDGFDFVIPDLSSSPFFDDPFFPVDEWTKAEDKLFETTLAIYGEDTPDQWEKIAKELPGKTTQQVEEHYRLLVKDVENIESVLDPVPS</sequence>